<accession>A0A8S2TCJ8</accession>
<dbReference type="Proteomes" id="UP000682733">
    <property type="component" value="Unassembled WGS sequence"/>
</dbReference>
<dbReference type="InterPro" id="IPR035897">
    <property type="entry name" value="Toll_tir_struct_dom_sf"/>
</dbReference>
<evidence type="ECO:0000259" key="2">
    <source>
        <dbReference type="Pfam" id="PF13676"/>
    </source>
</evidence>
<evidence type="ECO:0000313" key="4">
    <source>
        <dbReference type="EMBL" id="CAF4251995.1"/>
    </source>
</evidence>
<evidence type="ECO:0000313" key="3">
    <source>
        <dbReference type="EMBL" id="CAF1458192.1"/>
    </source>
</evidence>
<dbReference type="Gene3D" id="3.40.50.10140">
    <property type="entry name" value="Toll/interleukin-1 receptor homology (TIR) domain"/>
    <property type="match status" value="1"/>
</dbReference>
<dbReference type="Pfam" id="PF13676">
    <property type="entry name" value="TIR_2"/>
    <property type="match status" value="1"/>
</dbReference>
<dbReference type="PANTHER" id="PTHR46270">
    <property type="entry name" value="ARMADILLO-TYPE FOLD-RELATED"/>
    <property type="match status" value="1"/>
</dbReference>
<dbReference type="SUPFAM" id="SSF52200">
    <property type="entry name" value="Toll/Interleukin receptor TIR domain"/>
    <property type="match status" value="1"/>
</dbReference>
<dbReference type="AlphaFoldDB" id="A0A8S2TCJ8"/>
<organism evidence="4 5">
    <name type="scientific">Didymodactylos carnosus</name>
    <dbReference type="NCBI Taxonomy" id="1234261"/>
    <lineage>
        <taxon>Eukaryota</taxon>
        <taxon>Metazoa</taxon>
        <taxon>Spiralia</taxon>
        <taxon>Gnathifera</taxon>
        <taxon>Rotifera</taxon>
        <taxon>Eurotatoria</taxon>
        <taxon>Bdelloidea</taxon>
        <taxon>Philodinida</taxon>
        <taxon>Philodinidae</taxon>
        <taxon>Didymodactylos</taxon>
    </lineage>
</organism>
<sequence>ISQNGQVKEEIVNDEQGIGLIAKCACDPKFDEKKVQEPAIRIILTVSFVGVNAIEKVREIESLIERVAAQSIEPSTERPANEEEKHPKASPPLPPSLESTKAKTVQFDEIAEEQPKPKPIETLKSETFDLMISYCHAQNEICHKMYDRYKLDKFHVWIDKENMYGLVLESMAEVIERSDIVVVCMSSKYKESNACHLEAAYTWKQKCKMIPVKVEEKYDPTGWLALLLGGDKQSIDFIKLGFDKAYTELLK</sequence>
<comment type="caution">
    <text evidence="4">The sequence shown here is derived from an EMBL/GenBank/DDBJ whole genome shotgun (WGS) entry which is preliminary data.</text>
</comment>
<dbReference type="GO" id="GO:0007165">
    <property type="term" value="P:signal transduction"/>
    <property type="evidence" value="ECO:0007669"/>
    <property type="project" value="InterPro"/>
</dbReference>
<dbReference type="EMBL" id="CAJOBA010052148">
    <property type="protein sequence ID" value="CAF4251995.1"/>
    <property type="molecule type" value="Genomic_DNA"/>
</dbReference>
<dbReference type="Proteomes" id="UP000677228">
    <property type="component" value="Unassembled WGS sequence"/>
</dbReference>
<reference evidence="4" key="1">
    <citation type="submission" date="2021-02" db="EMBL/GenBank/DDBJ databases">
        <authorList>
            <person name="Nowell W R."/>
        </authorList>
    </citation>
    <scope>NUCLEOTIDE SEQUENCE</scope>
</reference>
<dbReference type="InterPro" id="IPR000157">
    <property type="entry name" value="TIR_dom"/>
</dbReference>
<gene>
    <name evidence="3" type="ORF">OVA965_LOCUS35129</name>
    <name evidence="4" type="ORF">TMI583_LOCUS36089</name>
</gene>
<feature type="compositionally biased region" description="Basic and acidic residues" evidence="1">
    <location>
        <begin position="75"/>
        <end position="87"/>
    </location>
</feature>
<dbReference type="PANTHER" id="PTHR46270:SF2">
    <property type="entry name" value="TIR DOMAIN-CONTAINING PROTEIN"/>
    <property type="match status" value="1"/>
</dbReference>
<name>A0A8S2TCJ8_9BILA</name>
<protein>
    <recommendedName>
        <fullName evidence="2">TIR domain-containing protein</fullName>
    </recommendedName>
</protein>
<evidence type="ECO:0000313" key="5">
    <source>
        <dbReference type="Proteomes" id="UP000682733"/>
    </source>
</evidence>
<dbReference type="EMBL" id="CAJNOK010030287">
    <property type="protein sequence ID" value="CAF1458192.1"/>
    <property type="molecule type" value="Genomic_DNA"/>
</dbReference>
<feature type="region of interest" description="Disordered" evidence="1">
    <location>
        <begin position="71"/>
        <end position="99"/>
    </location>
</feature>
<proteinExistence type="predicted"/>
<feature type="domain" description="TIR" evidence="2">
    <location>
        <begin position="131"/>
        <end position="249"/>
    </location>
</feature>
<feature type="non-terminal residue" evidence="4">
    <location>
        <position position="251"/>
    </location>
</feature>
<evidence type="ECO:0000256" key="1">
    <source>
        <dbReference type="SAM" id="MobiDB-lite"/>
    </source>
</evidence>